<organism evidence="1">
    <name type="scientific">Anguilla anguilla</name>
    <name type="common">European freshwater eel</name>
    <name type="synonym">Muraena anguilla</name>
    <dbReference type="NCBI Taxonomy" id="7936"/>
    <lineage>
        <taxon>Eukaryota</taxon>
        <taxon>Metazoa</taxon>
        <taxon>Chordata</taxon>
        <taxon>Craniata</taxon>
        <taxon>Vertebrata</taxon>
        <taxon>Euteleostomi</taxon>
        <taxon>Actinopterygii</taxon>
        <taxon>Neopterygii</taxon>
        <taxon>Teleostei</taxon>
        <taxon>Anguilliformes</taxon>
        <taxon>Anguillidae</taxon>
        <taxon>Anguilla</taxon>
    </lineage>
</organism>
<reference evidence="1" key="2">
    <citation type="journal article" date="2015" name="Fish Shellfish Immunol.">
        <title>Early steps in the European eel (Anguilla anguilla)-Vibrio vulnificus interaction in the gills: Role of the RtxA13 toxin.</title>
        <authorList>
            <person name="Callol A."/>
            <person name="Pajuelo D."/>
            <person name="Ebbesson L."/>
            <person name="Teles M."/>
            <person name="MacKenzie S."/>
            <person name="Amaro C."/>
        </authorList>
    </citation>
    <scope>NUCLEOTIDE SEQUENCE</scope>
</reference>
<reference evidence="1" key="1">
    <citation type="submission" date="2014-11" db="EMBL/GenBank/DDBJ databases">
        <authorList>
            <person name="Amaro Gonzalez C."/>
        </authorList>
    </citation>
    <scope>NUCLEOTIDE SEQUENCE</scope>
</reference>
<protein>
    <submittedName>
        <fullName evidence="1">Uncharacterized protein</fullName>
    </submittedName>
</protein>
<dbReference type="EMBL" id="GBXM01093465">
    <property type="protein sequence ID" value="JAH15112.1"/>
    <property type="molecule type" value="Transcribed_RNA"/>
</dbReference>
<name>A0A0E9QF22_ANGAN</name>
<proteinExistence type="predicted"/>
<dbReference type="AlphaFoldDB" id="A0A0E9QF22"/>
<evidence type="ECO:0000313" key="1">
    <source>
        <dbReference type="EMBL" id="JAH15112.1"/>
    </source>
</evidence>
<accession>A0A0E9QF22</accession>
<sequence>MMPISSPHPAHSNAHTLCLLHKHSKFWYWLHLCLLRGIYTAP</sequence>